<evidence type="ECO:0000313" key="3">
    <source>
        <dbReference type="Proteomes" id="UP000077349"/>
    </source>
</evidence>
<accession>A0A177GB77</accession>
<dbReference type="Proteomes" id="UP000077349">
    <property type="component" value="Unassembled WGS sequence"/>
</dbReference>
<feature type="compositionally biased region" description="Low complexity" evidence="1">
    <location>
        <begin position="43"/>
        <end position="54"/>
    </location>
</feature>
<comment type="caution">
    <text evidence="2">The sequence shown here is derived from an EMBL/GenBank/DDBJ whole genome shotgun (WGS) entry which is preliminary data.</text>
</comment>
<protein>
    <submittedName>
        <fullName evidence="2">Transcriptional regulator, GntR family protein</fullName>
    </submittedName>
</protein>
<dbReference type="AlphaFoldDB" id="A0A177GB77"/>
<organism evidence="2 3">
    <name type="scientific">Acetobacter malorum</name>
    <dbReference type="NCBI Taxonomy" id="178901"/>
    <lineage>
        <taxon>Bacteria</taxon>
        <taxon>Pseudomonadati</taxon>
        <taxon>Pseudomonadota</taxon>
        <taxon>Alphaproteobacteria</taxon>
        <taxon>Acetobacterales</taxon>
        <taxon>Acetobacteraceae</taxon>
        <taxon>Acetobacter</taxon>
    </lineage>
</organism>
<dbReference type="EMBL" id="LVHD01000018">
    <property type="protein sequence ID" value="OAG76625.1"/>
    <property type="molecule type" value="Genomic_DNA"/>
</dbReference>
<sequence>MMLHDDAPALDSDRPAAAKGALAAYAYQQIRERLILSTYKGGETSGAASAGGVSQTQPDPGA</sequence>
<gene>
    <name evidence="2" type="ORF">Amal_02399</name>
</gene>
<proteinExistence type="predicted"/>
<name>A0A177GB77_9PROT</name>
<evidence type="ECO:0000313" key="2">
    <source>
        <dbReference type="EMBL" id="OAG76625.1"/>
    </source>
</evidence>
<evidence type="ECO:0000256" key="1">
    <source>
        <dbReference type="SAM" id="MobiDB-lite"/>
    </source>
</evidence>
<feature type="region of interest" description="Disordered" evidence="1">
    <location>
        <begin position="43"/>
        <end position="62"/>
    </location>
</feature>
<reference evidence="2 3" key="1">
    <citation type="submission" date="2016-03" db="EMBL/GenBank/DDBJ databases">
        <title>Draft genome sequence of Acetobacter malorum CECT 7742, a strain isolated from strawberry vinegar.</title>
        <authorList>
            <person name="Sainz F."/>
            <person name="Mas A."/>
            <person name="Torija M.J."/>
        </authorList>
    </citation>
    <scope>NUCLEOTIDE SEQUENCE [LARGE SCALE GENOMIC DNA]</scope>
    <source>
        <strain evidence="2 3">CECT 7742</strain>
    </source>
</reference>